<dbReference type="GO" id="GO:0045259">
    <property type="term" value="C:proton-transporting ATP synthase complex"/>
    <property type="evidence" value="ECO:0007669"/>
    <property type="project" value="UniProtKB-KW"/>
</dbReference>
<feature type="coiled-coil region" evidence="10">
    <location>
        <begin position="100"/>
        <end position="138"/>
    </location>
</feature>
<keyword evidence="4 9" id="KW-0813">Transport</keyword>
<evidence type="ECO:0000256" key="4">
    <source>
        <dbReference type="ARBA" id="ARBA00022448"/>
    </source>
</evidence>
<evidence type="ECO:0000256" key="5">
    <source>
        <dbReference type="ARBA" id="ARBA00023065"/>
    </source>
</evidence>
<keyword evidence="9" id="KW-0375">Hydrogen ion transport</keyword>
<comment type="subcellular location">
    <subcellularLocation>
        <location evidence="9">Cell membrane</location>
        <topology evidence="9">Peripheral membrane protein</topology>
    </subcellularLocation>
    <subcellularLocation>
        <location evidence="2">Endomembrane system</location>
        <topology evidence="2">Peripheral membrane protein</topology>
    </subcellularLocation>
</comment>
<sequence length="140" mass="15861">MASNTIKTKKALTCSVITKEGPVIRSMKIEHIEIPSYAGYISIYSEHCPYIVSVNYGELKIYNENGQLTNLYVEGGIVEVAQNVIGVLTEKALFPNNINIEELNEKIDKINKQKAINEEEAKRNKQEIEKYKKQVEIASK</sequence>
<name>A0A5C8D8R7_9SPIR</name>
<comment type="similarity">
    <text evidence="3 9">Belongs to the ATPase epsilon chain family.</text>
</comment>
<evidence type="ECO:0000259" key="11">
    <source>
        <dbReference type="Pfam" id="PF02823"/>
    </source>
</evidence>
<dbReference type="RefSeq" id="WP_147739566.1">
    <property type="nucleotide sequence ID" value="NZ_SAXU01000001.1"/>
</dbReference>
<gene>
    <name evidence="9" type="primary">atpC</name>
    <name evidence="12" type="ORF">EPJ79_11310</name>
</gene>
<dbReference type="Proteomes" id="UP000324638">
    <property type="component" value="Unassembled WGS sequence"/>
</dbReference>
<evidence type="ECO:0000256" key="2">
    <source>
        <dbReference type="ARBA" id="ARBA00004184"/>
    </source>
</evidence>
<dbReference type="PANTHER" id="PTHR13822">
    <property type="entry name" value="ATP SYNTHASE DELTA/EPSILON CHAIN"/>
    <property type="match status" value="1"/>
</dbReference>
<dbReference type="AlphaFoldDB" id="A0A5C8D8R7"/>
<feature type="domain" description="ATP synthase F1 complex delta/epsilon subunit N-terminal" evidence="11">
    <location>
        <begin position="12"/>
        <end position="92"/>
    </location>
</feature>
<evidence type="ECO:0000256" key="9">
    <source>
        <dbReference type="HAMAP-Rule" id="MF_00530"/>
    </source>
</evidence>
<proteinExistence type="inferred from homology"/>
<dbReference type="GO" id="GO:0012505">
    <property type="term" value="C:endomembrane system"/>
    <property type="evidence" value="ECO:0007669"/>
    <property type="project" value="UniProtKB-SubCell"/>
</dbReference>
<evidence type="ECO:0000313" key="13">
    <source>
        <dbReference type="Proteomes" id="UP000324638"/>
    </source>
</evidence>
<comment type="caution">
    <text evidence="12">The sequence shown here is derived from an EMBL/GenBank/DDBJ whole genome shotgun (WGS) entry which is preliminary data.</text>
</comment>
<dbReference type="HAMAP" id="MF_00530">
    <property type="entry name" value="ATP_synth_epsil_bac"/>
    <property type="match status" value="1"/>
</dbReference>
<dbReference type="Gene3D" id="2.60.15.10">
    <property type="entry name" value="F0F1 ATP synthase delta/epsilon subunit, N-terminal"/>
    <property type="match status" value="1"/>
</dbReference>
<keyword evidence="10" id="KW-0175">Coiled coil</keyword>
<comment type="subunit">
    <text evidence="9">F-type ATPases have 2 components, CF(1) - the catalytic core - and CF(0) - the membrane proton channel. CF(1) has five subunits: alpha(3), beta(3), gamma(1), delta(1), epsilon(1). CF(0) has three main subunits: a, b and c.</text>
</comment>
<dbReference type="InterPro" id="IPR001469">
    <property type="entry name" value="ATP_synth_F1_dsu/esu"/>
</dbReference>
<keyword evidence="7 9" id="KW-0139">CF(1)</keyword>
<keyword evidence="9" id="KW-1003">Cell membrane</keyword>
<reference evidence="12 13" key="1">
    <citation type="journal article" date="1992" name="Lakartidningen">
        <title>[Penicillin V and not amoxicillin is the first choice preparation in acute otitis].</title>
        <authorList>
            <person name="Kamme C."/>
            <person name="Lundgren K."/>
            <person name="Prellner K."/>
        </authorList>
    </citation>
    <scope>NUCLEOTIDE SEQUENCE [LARGE SCALE GENOMIC DNA]</scope>
    <source>
        <strain evidence="12 13">513A</strain>
    </source>
</reference>
<comment type="function">
    <text evidence="1 9">Produces ATP from ADP in the presence of a proton gradient across the membrane.</text>
</comment>
<evidence type="ECO:0000256" key="6">
    <source>
        <dbReference type="ARBA" id="ARBA00023136"/>
    </source>
</evidence>
<accession>A0A5C8D8R7</accession>
<evidence type="ECO:0000313" key="12">
    <source>
        <dbReference type="EMBL" id="TXJ21670.1"/>
    </source>
</evidence>
<evidence type="ECO:0000256" key="3">
    <source>
        <dbReference type="ARBA" id="ARBA00005712"/>
    </source>
</evidence>
<evidence type="ECO:0000256" key="7">
    <source>
        <dbReference type="ARBA" id="ARBA00023196"/>
    </source>
</evidence>
<dbReference type="GO" id="GO:0005886">
    <property type="term" value="C:plasma membrane"/>
    <property type="evidence" value="ECO:0007669"/>
    <property type="project" value="UniProtKB-SubCell"/>
</dbReference>
<dbReference type="EMBL" id="SAXU01000001">
    <property type="protein sequence ID" value="TXJ21670.1"/>
    <property type="molecule type" value="Genomic_DNA"/>
</dbReference>
<organism evidence="12 13">
    <name type="scientific">Brachyspira aalborgi</name>
    <dbReference type="NCBI Taxonomy" id="29522"/>
    <lineage>
        <taxon>Bacteria</taxon>
        <taxon>Pseudomonadati</taxon>
        <taxon>Spirochaetota</taxon>
        <taxon>Spirochaetia</taxon>
        <taxon>Brachyspirales</taxon>
        <taxon>Brachyspiraceae</taxon>
        <taxon>Brachyspira</taxon>
    </lineage>
</organism>
<evidence type="ECO:0000256" key="10">
    <source>
        <dbReference type="SAM" id="Coils"/>
    </source>
</evidence>
<dbReference type="InterPro" id="IPR020546">
    <property type="entry name" value="ATP_synth_F1_dsu/esu_N"/>
</dbReference>
<dbReference type="InterPro" id="IPR036771">
    <property type="entry name" value="ATPsynth_dsu/esu_N"/>
</dbReference>
<dbReference type="CDD" id="cd12152">
    <property type="entry name" value="F1-ATPase_delta"/>
    <property type="match status" value="1"/>
</dbReference>
<dbReference type="PANTHER" id="PTHR13822:SF10">
    <property type="entry name" value="ATP SYNTHASE EPSILON CHAIN, CHLOROPLASTIC"/>
    <property type="match status" value="1"/>
</dbReference>
<evidence type="ECO:0000256" key="8">
    <source>
        <dbReference type="ARBA" id="ARBA00023310"/>
    </source>
</evidence>
<evidence type="ECO:0000256" key="1">
    <source>
        <dbReference type="ARBA" id="ARBA00003543"/>
    </source>
</evidence>
<dbReference type="SUPFAM" id="SSF51344">
    <property type="entry name" value="Epsilon subunit of F1F0-ATP synthase N-terminal domain"/>
    <property type="match status" value="1"/>
</dbReference>
<dbReference type="GO" id="GO:0005524">
    <property type="term" value="F:ATP binding"/>
    <property type="evidence" value="ECO:0007669"/>
    <property type="project" value="UniProtKB-UniRule"/>
</dbReference>
<dbReference type="Pfam" id="PF02823">
    <property type="entry name" value="ATP-synt_DE_N"/>
    <property type="match status" value="1"/>
</dbReference>
<keyword evidence="8 9" id="KW-0066">ATP synthesis</keyword>
<dbReference type="GO" id="GO:0046933">
    <property type="term" value="F:proton-transporting ATP synthase activity, rotational mechanism"/>
    <property type="evidence" value="ECO:0007669"/>
    <property type="project" value="UniProtKB-UniRule"/>
</dbReference>
<keyword evidence="5 9" id="KW-0406">Ion transport</keyword>
<keyword evidence="6 9" id="KW-0472">Membrane</keyword>
<protein>
    <recommendedName>
        <fullName evidence="9">ATP synthase epsilon chain</fullName>
    </recommendedName>
    <alternativeName>
        <fullName evidence="9">ATP synthase F1 sector epsilon subunit</fullName>
    </alternativeName>
    <alternativeName>
        <fullName evidence="9">F-ATPase epsilon subunit</fullName>
    </alternativeName>
</protein>